<protein>
    <submittedName>
        <fullName evidence="2">Uncharacterized protein</fullName>
    </submittedName>
</protein>
<feature type="compositionally biased region" description="Basic and acidic residues" evidence="1">
    <location>
        <begin position="11"/>
        <end position="21"/>
    </location>
</feature>
<gene>
    <name evidence="2" type="ORF">H4F98_07505</name>
</gene>
<evidence type="ECO:0000313" key="2">
    <source>
        <dbReference type="EMBL" id="MBB1060420.1"/>
    </source>
</evidence>
<reference evidence="2 3" key="1">
    <citation type="submission" date="2020-08" db="EMBL/GenBank/DDBJ databases">
        <authorList>
            <person name="Xu S."/>
            <person name="Li A."/>
        </authorList>
    </citation>
    <scope>NUCLEOTIDE SEQUENCE [LARGE SCALE GENOMIC DNA]</scope>
    <source>
        <strain evidence="2 3">119BY6-57</strain>
    </source>
</reference>
<feature type="region of interest" description="Disordered" evidence="1">
    <location>
        <begin position="42"/>
        <end position="95"/>
    </location>
</feature>
<organism evidence="2 3">
    <name type="scientific">Marilutibacter spongiae</name>
    <dbReference type="NCBI Taxonomy" id="2025720"/>
    <lineage>
        <taxon>Bacteria</taxon>
        <taxon>Pseudomonadati</taxon>
        <taxon>Pseudomonadota</taxon>
        <taxon>Gammaproteobacteria</taxon>
        <taxon>Lysobacterales</taxon>
        <taxon>Lysobacteraceae</taxon>
        <taxon>Marilutibacter</taxon>
    </lineage>
</organism>
<dbReference type="AlphaFoldDB" id="A0A7W3Y5W8"/>
<comment type="caution">
    <text evidence="2">The sequence shown here is derived from an EMBL/GenBank/DDBJ whole genome shotgun (WGS) entry which is preliminary data.</text>
</comment>
<proteinExistence type="predicted"/>
<keyword evidence="3" id="KW-1185">Reference proteome</keyword>
<dbReference type="Proteomes" id="UP000523196">
    <property type="component" value="Unassembled WGS sequence"/>
</dbReference>
<accession>A0A7W3Y5W8</accession>
<feature type="region of interest" description="Disordered" evidence="1">
    <location>
        <begin position="1"/>
        <end position="21"/>
    </location>
</feature>
<feature type="compositionally biased region" description="Low complexity" evidence="1">
    <location>
        <begin position="57"/>
        <end position="85"/>
    </location>
</feature>
<dbReference type="RefSeq" id="WP_182686364.1">
    <property type="nucleotide sequence ID" value="NZ_JACHTF010000006.1"/>
</dbReference>
<name>A0A7W3Y5W8_9GAMM</name>
<evidence type="ECO:0000313" key="3">
    <source>
        <dbReference type="Proteomes" id="UP000523196"/>
    </source>
</evidence>
<sequence>MKQAISKAAFRRADTGERVRRGQAIKGDDKYIDDLERGGLVYGTKAKPGAPEEKGNPSKAAGGAKKSSASQAAQASTKKTAKPSAGGEKADKADE</sequence>
<dbReference type="EMBL" id="JACHTF010000006">
    <property type="protein sequence ID" value="MBB1060420.1"/>
    <property type="molecule type" value="Genomic_DNA"/>
</dbReference>
<evidence type="ECO:0000256" key="1">
    <source>
        <dbReference type="SAM" id="MobiDB-lite"/>
    </source>
</evidence>